<evidence type="ECO:0000256" key="1">
    <source>
        <dbReference type="ARBA" id="ARBA00007718"/>
    </source>
</evidence>
<comment type="subcellular location">
    <subcellularLocation>
        <location evidence="7">Cytoplasm</location>
    </subcellularLocation>
</comment>
<comment type="function">
    <text evidence="7">Catalyzes the ferrous insertion into protoporphyrin IX.</text>
</comment>
<keyword evidence="2 7" id="KW-0408">Iron</keyword>
<dbReference type="AlphaFoldDB" id="A0A517S986"/>
<dbReference type="PANTHER" id="PTHR11108">
    <property type="entry name" value="FERROCHELATASE"/>
    <property type="match status" value="1"/>
</dbReference>
<dbReference type="SUPFAM" id="SSF53800">
    <property type="entry name" value="Chelatase"/>
    <property type="match status" value="1"/>
</dbReference>
<evidence type="ECO:0000313" key="9">
    <source>
        <dbReference type="EMBL" id="QDT52672.1"/>
    </source>
</evidence>
<comment type="catalytic activity">
    <reaction evidence="7">
        <text>heme b + 2 H(+) = protoporphyrin IX + Fe(2+)</text>
        <dbReference type="Rhea" id="RHEA:22584"/>
        <dbReference type="ChEBI" id="CHEBI:15378"/>
        <dbReference type="ChEBI" id="CHEBI:29033"/>
        <dbReference type="ChEBI" id="CHEBI:57306"/>
        <dbReference type="ChEBI" id="CHEBI:60344"/>
        <dbReference type="EC" id="4.98.1.1"/>
    </reaction>
</comment>
<feature type="binding site" evidence="7">
    <location>
        <position position="263"/>
    </location>
    <ligand>
        <name>Fe(2+)</name>
        <dbReference type="ChEBI" id="CHEBI:29033"/>
    </ligand>
</feature>
<gene>
    <name evidence="7 9" type="primary">hemH</name>
    <name evidence="9" type="ORF">Pan44_06840</name>
</gene>
<dbReference type="Proteomes" id="UP000315700">
    <property type="component" value="Chromosome"/>
</dbReference>
<dbReference type="InterPro" id="IPR001015">
    <property type="entry name" value="Ferrochelatase"/>
</dbReference>
<dbReference type="GO" id="GO:0006783">
    <property type="term" value="P:heme biosynthetic process"/>
    <property type="evidence" value="ECO:0007669"/>
    <property type="project" value="UniProtKB-UniRule"/>
</dbReference>
<accession>A0A517S986</accession>
<keyword evidence="7" id="KW-0963">Cytoplasm</keyword>
<dbReference type="NCBIfam" id="NF000689">
    <property type="entry name" value="PRK00035.2-1"/>
    <property type="match status" value="1"/>
</dbReference>
<keyword evidence="5 7" id="KW-0627">Porphyrin biosynthesis</keyword>
<dbReference type="PANTHER" id="PTHR11108:SF1">
    <property type="entry name" value="FERROCHELATASE, MITOCHONDRIAL"/>
    <property type="match status" value="1"/>
</dbReference>
<dbReference type="InParanoid" id="A0A517S986"/>
<dbReference type="Pfam" id="PF00762">
    <property type="entry name" value="Ferrochelatase"/>
    <property type="match status" value="1"/>
</dbReference>
<protein>
    <recommendedName>
        <fullName evidence="7">Ferrochelatase</fullName>
        <ecNumber evidence="7">4.98.1.1</ecNumber>
    </recommendedName>
    <alternativeName>
        <fullName evidence="7">Heme synthase</fullName>
    </alternativeName>
    <alternativeName>
        <fullName evidence="7">Protoheme ferro-lyase</fullName>
    </alternativeName>
</protein>
<dbReference type="GO" id="GO:0005737">
    <property type="term" value="C:cytoplasm"/>
    <property type="evidence" value="ECO:0007669"/>
    <property type="project" value="UniProtKB-SubCell"/>
</dbReference>
<evidence type="ECO:0000256" key="5">
    <source>
        <dbReference type="ARBA" id="ARBA00023244"/>
    </source>
</evidence>
<name>A0A517S986_9PLAN</name>
<dbReference type="CDD" id="cd03411">
    <property type="entry name" value="Ferrochelatase_N"/>
    <property type="match status" value="1"/>
</dbReference>
<proteinExistence type="inferred from homology"/>
<dbReference type="InterPro" id="IPR033659">
    <property type="entry name" value="Ferrochelatase_N"/>
</dbReference>
<comment type="similarity">
    <text evidence="1 7 8">Belongs to the ferrochelatase family.</text>
</comment>
<dbReference type="EC" id="4.98.1.1" evidence="7"/>
<keyword evidence="7" id="KW-0479">Metal-binding</keyword>
<evidence type="ECO:0000256" key="8">
    <source>
        <dbReference type="RuleBase" id="RU004185"/>
    </source>
</evidence>
<dbReference type="NCBIfam" id="TIGR00109">
    <property type="entry name" value="hemH"/>
    <property type="match status" value="1"/>
</dbReference>
<dbReference type="InterPro" id="IPR033644">
    <property type="entry name" value="Ferrochelatase_C"/>
</dbReference>
<dbReference type="UniPathway" id="UPA00252">
    <property type="reaction ID" value="UER00325"/>
</dbReference>
<keyword evidence="4 7" id="KW-0456">Lyase</keyword>
<dbReference type="KEGG" id="ccos:Pan44_06840"/>
<dbReference type="FunCoup" id="A0A517S986">
    <property type="interactions" value="464"/>
</dbReference>
<dbReference type="CDD" id="cd00419">
    <property type="entry name" value="Ferrochelatase_C"/>
    <property type="match status" value="1"/>
</dbReference>
<dbReference type="RefSeq" id="WP_145027224.1">
    <property type="nucleotide sequence ID" value="NZ_CP036271.1"/>
</dbReference>
<feature type="binding site" evidence="7">
    <location>
        <position position="181"/>
    </location>
    <ligand>
        <name>Fe(2+)</name>
        <dbReference type="ChEBI" id="CHEBI:29033"/>
    </ligand>
</feature>
<evidence type="ECO:0000256" key="7">
    <source>
        <dbReference type="HAMAP-Rule" id="MF_00323"/>
    </source>
</evidence>
<evidence type="ECO:0000256" key="3">
    <source>
        <dbReference type="ARBA" id="ARBA00023133"/>
    </source>
</evidence>
<keyword evidence="10" id="KW-1185">Reference proteome</keyword>
<evidence type="ECO:0000256" key="4">
    <source>
        <dbReference type="ARBA" id="ARBA00023239"/>
    </source>
</evidence>
<evidence type="ECO:0000256" key="6">
    <source>
        <dbReference type="ARBA" id="ARBA00024536"/>
    </source>
</evidence>
<dbReference type="HAMAP" id="MF_00323">
    <property type="entry name" value="Ferrochelatase"/>
    <property type="match status" value="1"/>
</dbReference>
<comment type="catalytic activity">
    <reaction evidence="6">
        <text>Fe-coproporphyrin III + 2 H(+) = coproporphyrin III + Fe(2+)</text>
        <dbReference type="Rhea" id="RHEA:49572"/>
        <dbReference type="ChEBI" id="CHEBI:15378"/>
        <dbReference type="ChEBI" id="CHEBI:29033"/>
        <dbReference type="ChEBI" id="CHEBI:68438"/>
        <dbReference type="ChEBI" id="CHEBI:131725"/>
        <dbReference type="EC" id="4.99.1.9"/>
    </reaction>
    <physiologicalReaction direction="right-to-left" evidence="6">
        <dbReference type="Rhea" id="RHEA:49574"/>
    </physiologicalReaction>
</comment>
<comment type="pathway">
    <text evidence="7">Porphyrin-containing compound metabolism; protoheme biosynthesis; protoheme from protoporphyrin-IX: step 1/1.</text>
</comment>
<evidence type="ECO:0000256" key="2">
    <source>
        <dbReference type="ARBA" id="ARBA00023004"/>
    </source>
</evidence>
<dbReference type="GO" id="GO:0046872">
    <property type="term" value="F:metal ion binding"/>
    <property type="evidence" value="ECO:0007669"/>
    <property type="project" value="UniProtKB-KW"/>
</dbReference>
<keyword evidence="3 7" id="KW-0350">Heme biosynthesis</keyword>
<dbReference type="Gene3D" id="3.40.50.1400">
    <property type="match status" value="2"/>
</dbReference>
<organism evidence="9 10">
    <name type="scientific">Caulifigura coniformis</name>
    <dbReference type="NCBI Taxonomy" id="2527983"/>
    <lineage>
        <taxon>Bacteria</taxon>
        <taxon>Pseudomonadati</taxon>
        <taxon>Planctomycetota</taxon>
        <taxon>Planctomycetia</taxon>
        <taxon>Planctomycetales</taxon>
        <taxon>Planctomycetaceae</taxon>
        <taxon>Caulifigura</taxon>
    </lineage>
</organism>
<evidence type="ECO:0000313" key="10">
    <source>
        <dbReference type="Proteomes" id="UP000315700"/>
    </source>
</evidence>
<dbReference type="EMBL" id="CP036271">
    <property type="protein sequence ID" value="QDT52672.1"/>
    <property type="molecule type" value="Genomic_DNA"/>
</dbReference>
<dbReference type="GO" id="GO:0004325">
    <property type="term" value="F:ferrochelatase activity"/>
    <property type="evidence" value="ECO:0007669"/>
    <property type="project" value="UniProtKB-UniRule"/>
</dbReference>
<reference evidence="9 10" key="1">
    <citation type="submission" date="2019-02" db="EMBL/GenBank/DDBJ databases">
        <title>Deep-cultivation of Planctomycetes and their phenomic and genomic characterization uncovers novel biology.</title>
        <authorList>
            <person name="Wiegand S."/>
            <person name="Jogler M."/>
            <person name="Boedeker C."/>
            <person name="Pinto D."/>
            <person name="Vollmers J."/>
            <person name="Rivas-Marin E."/>
            <person name="Kohn T."/>
            <person name="Peeters S.H."/>
            <person name="Heuer A."/>
            <person name="Rast P."/>
            <person name="Oberbeckmann S."/>
            <person name="Bunk B."/>
            <person name="Jeske O."/>
            <person name="Meyerdierks A."/>
            <person name="Storesund J.E."/>
            <person name="Kallscheuer N."/>
            <person name="Luecker S."/>
            <person name="Lage O.M."/>
            <person name="Pohl T."/>
            <person name="Merkel B.J."/>
            <person name="Hornburger P."/>
            <person name="Mueller R.-W."/>
            <person name="Bruemmer F."/>
            <person name="Labrenz M."/>
            <person name="Spormann A.M."/>
            <person name="Op den Camp H."/>
            <person name="Overmann J."/>
            <person name="Amann R."/>
            <person name="Jetten M.S.M."/>
            <person name="Mascher T."/>
            <person name="Medema M.H."/>
            <person name="Devos D.P."/>
            <person name="Kaster A.-K."/>
            <person name="Ovreas L."/>
            <person name="Rohde M."/>
            <person name="Galperin M.Y."/>
            <person name="Jogler C."/>
        </authorList>
    </citation>
    <scope>NUCLEOTIDE SEQUENCE [LARGE SCALE GENOMIC DNA]</scope>
    <source>
        <strain evidence="9 10">Pan44</strain>
    </source>
</reference>
<sequence>MSYDSILVVSFGGPEGPDDVIPFLENVLRGRNVPRERMLEVAEHYQHFGGVSPINAQNRALIAALRPELDAHGIDLPIYFGNRNWHPLLPDTLAEMARHGRRKTLAFVTSGQSSYSGCRQYRENIAAAQQVVGDDAPVIDKLRVFYNHPDYIAAEVERVEHEIAKFDAADRDQIHLLCTAHSIPDSMASRCDYVKQLAESTRLIAEAIGFPSDRVQLVYQSRSGRPEDPWLEPDVKDAMTALRQRGVNHVVIAPIGFISDHIEVLFDLDEECVQLADELKMTLHRAGTVGTHSRFISMIRKLIQERLAPGTPREAIGKFGPNWDVCAAGCCPAPQRPGRPEPART</sequence>
<dbReference type="OrthoDB" id="9776380at2"/>